<reference evidence="6" key="2">
    <citation type="submission" date="2019-07" db="EMBL/GenBank/DDBJ databases">
        <authorList>
            <person name="Yang Y."/>
            <person name="Bocs S."/>
            <person name="Baudouin L."/>
        </authorList>
    </citation>
    <scope>NUCLEOTIDE SEQUENCE</scope>
    <source>
        <tissue evidence="6">Spear leaf of Hainan Tall coconut</tissue>
    </source>
</reference>
<name>A0A8K0NAC4_COCNU</name>
<dbReference type="PANTHER" id="PTHR32258:SF28">
    <property type="entry name" value="PROTEIN NETWORKED 3A-RELATED"/>
    <property type="match status" value="1"/>
</dbReference>
<reference evidence="6" key="1">
    <citation type="journal article" date="2017" name="Gigascience">
        <title>The genome draft of coconut (Cocos nucifera).</title>
        <authorList>
            <person name="Xiao Y."/>
            <person name="Xu P."/>
            <person name="Fan H."/>
            <person name="Baudouin L."/>
            <person name="Xia W."/>
            <person name="Bocs S."/>
            <person name="Xu J."/>
            <person name="Li Q."/>
            <person name="Guo A."/>
            <person name="Zhou L."/>
            <person name="Li J."/>
            <person name="Wu Y."/>
            <person name="Ma Z."/>
            <person name="Armero A."/>
            <person name="Issali A.E."/>
            <person name="Liu N."/>
            <person name="Peng M."/>
            <person name="Yang Y."/>
        </authorList>
    </citation>
    <scope>NUCLEOTIDE SEQUENCE</scope>
    <source>
        <tissue evidence="6">Spear leaf of Hainan Tall coconut</tissue>
    </source>
</reference>
<evidence type="ECO:0000256" key="4">
    <source>
        <dbReference type="SAM" id="MobiDB-lite"/>
    </source>
</evidence>
<evidence type="ECO:0000256" key="1">
    <source>
        <dbReference type="ARBA" id="ARBA00023054"/>
    </source>
</evidence>
<dbReference type="OrthoDB" id="2019833at2759"/>
<dbReference type="GO" id="GO:0003779">
    <property type="term" value="F:actin binding"/>
    <property type="evidence" value="ECO:0007669"/>
    <property type="project" value="InterPro"/>
</dbReference>
<evidence type="ECO:0000313" key="6">
    <source>
        <dbReference type="EMBL" id="KAG1365180.1"/>
    </source>
</evidence>
<feature type="region of interest" description="Disordered" evidence="4">
    <location>
        <begin position="100"/>
        <end position="133"/>
    </location>
</feature>
<evidence type="ECO:0000256" key="3">
    <source>
        <dbReference type="SAM" id="Coils"/>
    </source>
</evidence>
<dbReference type="PANTHER" id="PTHR32258">
    <property type="entry name" value="PROTEIN NETWORKED 4A"/>
    <property type="match status" value="1"/>
</dbReference>
<comment type="similarity">
    <text evidence="2">Belongs to the NET family.</text>
</comment>
<dbReference type="Proteomes" id="UP000797356">
    <property type="component" value="Chromosome 12"/>
</dbReference>
<protein>
    <submittedName>
        <fullName evidence="6">Protein NETWORKED 3A</fullName>
    </submittedName>
</protein>
<organism evidence="6 7">
    <name type="scientific">Cocos nucifera</name>
    <name type="common">Coconut palm</name>
    <dbReference type="NCBI Taxonomy" id="13894"/>
    <lineage>
        <taxon>Eukaryota</taxon>
        <taxon>Viridiplantae</taxon>
        <taxon>Streptophyta</taxon>
        <taxon>Embryophyta</taxon>
        <taxon>Tracheophyta</taxon>
        <taxon>Spermatophyta</taxon>
        <taxon>Magnoliopsida</taxon>
        <taxon>Liliopsida</taxon>
        <taxon>Arecaceae</taxon>
        <taxon>Arecoideae</taxon>
        <taxon>Cocoseae</taxon>
        <taxon>Attaleinae</taxon>
        <taxon>Cocos</taxon>
    </lineage>
</organism>
<accession>A0A8K0NAC4</accession>
<feature type="coiled-coil region" evidence="3">
    <location>
        <begin position="53"/>
        <end position="80"/>
    </location>
</feature>
<comment type="caution">
    <text evidence="6">The sequence shown here is derived from an EMBL/GenBank/DDBJ whole genome shotgun (WGS) entry which is preliminary data.</text>
</comment>
<dbReference type="InterPro" id="IPR011684">
    <property type="entry name" value="NAB"/>
</dbReference>
<evidence type="ECO:0000313" key="7">
    <source>
        <dbReference type="Proteomes" id="UP000797356"/>
    </source>
</evidence>
<dbReference type="AlphaFoldDB" id="A0A8K0NAC4"/>
<feature type="coiled-coil region" evidence="3">
    <location>
        <begin position="138"/>
        <end position="179"/>
    </location>
</feature>
<feature type="compositionally biased region" description="Acidic residues" evidence="4">
    <location>
        <begin position="115"/>
        <end position="133"/>
    </location>
</feature>
<keyword evidence="1 3" id="KW-0175">Coiled coil</keyword>
<dbReference type="PROSITE" id="PS51774">
    <property type="entry name" value="NAB"/>
    <property type="match status" value="1"/>
</dbReference>
<gene>
    <name evidence="6" type="ORF">COCNU_12G001800</name>
</gene>
<evidence type="ECO:0000256" key="2">
    <source>
        <dbReference type="ARBA" id="ARBA00038006"/>
    </source>
</evidence>
<proteinExistence type="inferred from homology"/>
<evidence type="ECO:0000259" key="5">
    <source>
        <dbReference type="PROSITE" id="PS51774"/>
    </source>
</evidence>
<feature type="domain" description="NAB" evidence="5">
    <location>
        <begin position="1"/>
        <end position="74"/>
    </location>
</feature>
<dbReference type="EMBL" id="CM017883">
    <property type="protein sequence ID" value="KAG1365180.1"/>
    <property type="molecule type" value="Genomic_DNA"/>
</dbReference>
<sequence length="210" mass="24790">MIWDRMDIHHPKCRHELDEKTKAMLELIEEDAESFARRAELFYKRRPQLVDMVEHLYRAYRSLAEQYDQLRLEVGRHQNATPWDSLTSRSRSCSPDLNCPMDESCESSSGSFDSDQSEVDDPEQEAQVESEMTEVEYEESNDDEMKLMNEEIERLKQENEILRAEIRAKDEEKREVIRQLSLPIGILSDQNAGLRKHIKELIRVFLNSKN</sequence>
<dbReference type="Pfam" id="PF07765">
    <property type="entry name" value="KIP1"/>
    <property type="match status" value="1"/>
</dbReference>
<dbReference type="InterPro" id="IPR051861">
    <property type="entry name" value="NET_actin-binding_domain"/>
</dbReference>
<keyword evidence="7" id="KW-1185">Reference proteome</keyword>